<dbReference type="PANTHER" id="PTHR43806">
    <property type="entry name" value="PEPTIDASE S8"/>
    <property type="match status" value="1"/>
</dbReference>
<keyword evidence="11" id="KW-1185">Reference proteome</keyword>
<keyword evidence="3 5" id="KW-0378">Hydrolase</keyword>
<comment type="caution">
    <text evidence="10">The sequence shown here is derived from an EMBL/GenBank/DDBJ whole genome shotgun (WGS) entry which is preliminary data.</text>
</comment>
<evidence type="ECO:0000313" key="10">
    <source>
        <dbReference type="EMBL" id="MCD9098186.1"/>
    </source>
</evidence>
<dbReference type="SUPFAM" id="SSF52743">
    <property type="entry name" value="Subtilisin-like"/>
    <property type="match status" value="1"/>
</dbReference>
<evidence type="ECO:0000256" key="1">
    <source>
        <dbReference type="ARBA" id="ARBA00011073"/>
    </source>
</evidence>
<organism evidence="10 11">
    <name type="scientific">Luteimonas fraxinea</name>
    <dbReference type="NCBI Taxonomy" id="2901869"/>
    <lineage>
        <taxon>Bacteria</taxon>
        <taxon>Pseudomonadati</taxon>
        <taxon>Pseudomonadota</taxon>
        <taxon>Gammaproteobacteria</taxon>
        <taxon>Lysobacterales</taxon>
        <taxon>Lysobacteraceae</taxon>
        <taxon>Luteimonas</taxon>
    </lineage>
</organism>
<dbReference type="Gene3D" id="2.60.120.380">
    <property type="match status" value="1"/>
</dbReference>
<dbReference type="PRINTS" id="PR00723">
    <property type="entry name" value="SUBTILISIN"/>
</dbReference>
<accession>A0ABS8UHG3</accession>
<keyword evidence="2 5" id="KW-0645">Protease</keyword>
<dbReference type="InterPro" id="IPR023827">
    <property type="entry name" value="Peptidase_S8_Asp-AS"/>
</dbReference>
<dbReference type="InterPro" id="IPR036852">
    <property type="entry name" value="Peptidase_S8/S53_dom_sf"/>
</dbReference>
<feature type="active site" description="Charge relay system" evidence="5">
    <location>
        <position position="261"/>
    </location>
</feature>
<reference evidence="10" key="1">
    <citation type="submission" date="2021-12" db="EMBL/GenBank/DDBJ databases">
        <authorList>
            <person name="Ulrich A."/>
        </authorList>
    </citation>
    <scope>NUCLEOTIDE SEQUENCE</scope>
    <source>
        <strain evidence="10">A1P009</strain>
    </source>
</reference>
<dbReference type="PANTHER" id="PTHR43806:SF11">
    <property type="entry name" value="CEREVISIN-RELATED"/>
    <property type="match status" value="1"/>
</dbReference>
<evidence type="ECO:0000259" key="8">
    <source>
        <dbReference type="Pfam" id="PF00082"/>
    </source>
</evidence>
<feature type="active site" description="Charge relay system" evidence="5">
    <location>
        <position position="195"/>
    </location>
</feature>
<evidence type="ECO:0000256" key="6">
    <source>
        <dbReference type="RuleBase" id="RU003355"/>
    </source>
</evidence>
<feature type="active site" description="Charge relay system" evidence="5">
    <location>
        <position position="446"/>
    </location>
</feature>
<dbReference type="CDD" id="cd07496">
    <property type="entry name" value="Peptidases_S8_13"/>
    <property type="match status" value="1"/>
</dbReference>
<dbReference type="Gene3D" id="3.40.50.200">
    <property type="entry name" value="Peptidase S8/S53 domain"/>
    <property type="match status" value="1"/>
</dbReference>
<evidence type="ECO:0000256" key="2">
    <source>
        <dbReference type="ARBA" id="ARBA00022670"/>
    </source>
</evidence>
<dbReference type="InterPro" id="IPR007280">
    <property type="entry name" value="Peptidase_C_arc/bac"/>
</dbReference>
<feature type="chain" id="PRO_5046899285" evidence="7">
    <location>
        <begin position="23"/>
        <end position="618"/>
    </location>
</feature>
<dbReference type="RefSeq" id="WP_232137430.1">
    <property type="nucleotide sequence ID" value="NZ_CP089507.1"/>
</dbReference>
<proteinExistence type="inferred from homology"/>
<evidence type="ECO:0000256" key="7">
    <source>
        <dbReference type="SAM" id="SignalP"/>
    </source>
</evidence>
<dbReference type="PROSITE" id="PS00136">
    <property type="entry name" value="SUBTILASE_ASP"/>
    <property type="match status" value="1"/>
</dbReference>
<feature type="domain" description="Peptidase S8/S53" evidence="8">
    <location>
        <begin position="186"/>
        <end position="480"/>
    </location>
</feature>
<dbReference type="Pfam" id="PF04151">
    <property type="entry name" value="PPC"/>
    <property type="match status" value="1"/>
</dbReference>
<dbReference type="InterPro" id="IPR015500">
    <property type="entry name" value="Peptidase_S8_subtilisin-rel"/>
</dbReference>
<feature type="domain" description="Peptidase C-terminal archaeal/bacterial" evidence="9">
    <location>
        <begin position="539"/>
        <end position="606"/>
    </location>
</feature>
<keyword evidence="7" id="KW-0732">Signal</keyword>
<dbReference type="PROSITE" id="PS51892">
    <property type="entry name" value="SUBTILASE"/>
    <property type="match status" value="1"/>
</dbReference>
<evidence type="ECO:0000313" key="11">
    <source>
        <dbReference type="Proteomes" id="UP001430360"/>
    </source>
</evidence>
<keyword evidence="4 5" id="KW-0720">Serine protease</keyword>
<protein>
    <submittedName>
        <fullName evidence="10">S8 family serine peptidase</fullName>
    </submittedName>
</protein>
<comment type="similarity">
    <text evidence="1 5 6">Belongs to the peptidase S8 family.</text>
</comment>
<dbReference type="InterPro" id="IPR000209">
    <property type="entry name" value="Peptidase_S8/S53_dom"/>
</dbReference>
<name>A0ABS8UHG3_9GAMM</name>
<evidence type="ECO:0000256" key="4">
    <source>
        <dbReference type="ARBA" id="ARBA00022825"/>
    </source>
</evidence>
<evidence type="ECO:0000256" key="3">
    <source>
        <dbReference type="ARBA" id="ARBA00022801"/>
    </source>
</evidence>
<evidence type="ECO:0000256" key="5">
    <source>
        <dbReference type="PROSITE-ProRule" id="PRU01240"/>
    </source>
</evidence>
<feature type="signal peptide" evidence="7">
    <location>
        <begin position="1"/>
        <end position="22"/>
    </location>
</feature>
<sequence>MRIHSTLSAAIAAVLIAGGAQAADFSPKRTKVVDRQTASQSVISSSQRFVVRTRAPSTAGRAVLQSALRTSVQRAGLAMPVRANATAAARPAASARVLRSMGTPGWHVVQTSRALTSSERASFIRELSAEPGVVSVEVDHLYQRGNVARAVPAAAPNDPNYAQLQWNFTDATGGVRAEAGWAISTGQDIVVAVIDTGVVENHPDLAVNILPGYDMITDRRVSRRDSDDRAPGGWDVGDWVEDGYCVALGGPPNQALDSSWHGSHVSGTVAQETNNGRALAGLAHGSKVVPIRVLGSCGGFGSDIADGMLWAAGLPVDGLPTNPNPAEVLNLSLGSGGPSACPAIYQAAIDQVNSAGSIIVVAAGNSNADAGTYTMGSCTGVIAVGATGITGAKANYSNWGTRVDLSAPGGGGFVDGDPGGYIFQVLNTGTTRPTTQYNLAGFTGTSMASPHVAAAVAMVQSVVLTPLNFTEMRALLRSTARPFPIAIPSNRPMGAGILDVGALLTRATAPPCTGNCVPPTTVLQNKVEVVGLSDGGDDKVFSFEAQAGRTLSLMTYGGTGNVSMHVARGRIPTATDRDAFSTRPASNSETVRFTAPVAGTYNIRLTGTYAGLTIVARQ</sequence>
<gene>
    <name evidence="10" type="ORF">LTT95_14685</name>
</gene>
<dbReference type="InterPro" id="IPR050131">
    <property type="entry name" value="Peptidase_S8_subtilisin-like"/>
</dbReference>
<dbReference type="EMBL" id="JAJQKU010000005">
    <property type="protein sequence ID" value="MCD9098186.1"/>
    <property type="molecule type" value="Genomic_DNA"/>
</dbReference>
<evidence type="ECO:0000259" key="9">
    <source>
        <dbReference type="Pfam" id="PF04151"/>
    </source>
</evidence>
<reference evidence="10" key="2">
    <citation type="journal article" date="2022" name="Syst. Appl. Microbiol.">
        <title>Physiological and genomic characterisation of Luteimonas fraxinea sp. nov., a bacterial species associated with trees tolerant to ash dieback.</title>
        <authorList>
            <person name="Ulrich K."/>
            <person name="Becker R."/>
            <person name="Behrendt U."/>
            <person name="Kube M."/>
            <person name="Schneck V."/>
            <person name="Ulrich A."/>
        </authorList>
    </citation>
    <scope>NUCLEOTIDE SEQUENCE</scope>
    <source>
        <strain evidence="10">A1P009</strain>
    </source>
</reference>
<dbReference type="InterPro" id="IPR034176">
    <property type="entry name" value="Peptidases_S8_13"/>
</dbReference>
<dbReference type="InterPro" id="IPR023828">
    <property type="entry name" value="Peptidase_S8_Ser-AS"/>
</dbReference>
<dbReference type="Pfam" id="PF00082">
    <property type="entry name" value="Peptidase_S8"/>
    <property type="match status" value="1"/>
</dbReference>
<dbReference type="Proteomes" id="UP001430360">
    <property type="component" value="Unassembled WGS sequence"/>
</dbReference>
<dbReference type="PROSITE" id="PS00138">
    <property type="entry name" value="SUBTILASE_SER"/>
    <property type="match status" value="1"/>
</dbReference>